<proteinExistence type="predicted"/>
<accession>A0A0A9CDC7</accession>
<dbReference type="EMBL" id="GBRH01224334">
    <property type="protein sequence ID" value="JAD73561.1"/>
    <property type="molecule type" value="Transcribed_RNA"/>
</dbReference>
<evidence type="ECO:0000313" key="1">
    <source>
        <dbReference type="EMBL" id="JAD73561.1"/>
    </source>
</evidence>
<reference evidence="1" key="2">
    <citation type="journal article" date="2015" name="Data Brief">
        <title>Shoot transcriptome of the giant reed, Arundo donax.</title>
        <authorList>
            <person name="Barrero R.A."/>
            <person name="Guerrero F.D."/>
            <person name="Moolhuijzen P."/>
            <person name="Goolsby J.A."/>
            <person name="Tidwell J."/>
            <person name="Bellgard S.E."/>
            <person name="Bellgard M.I."/>
        </authorList>
    </citation>
    <scope>NUCLEOTIDE SEQUENCE</scope>
    <source>
        <tissue evidence="1">Shoot tissue taken approximately 20 cm above the soil surface</tissue>
    </source>
</reference>
<name>A0A0A9CDC7_ARUDO</name>
<organism evidence="1">
    <name type="scientific">Arundo donax</name>
    <name type="common">Giant reed</name>
    <name type="synonym">Donax arundinaceus</name>
    <dbReference type="NCBI Taxonomy" id="35708"/>
    <lineage>
        <taxon>Eukaryota</taxon>
        <taxon>Viridiplantae</taxon>
        <taxon>Streptophyta</taxon>
        <taxon>Embryophyta</taxon>
        <taxon>Tracheophyta</taxon>
        <taxon>Spermatophyta</taxon>
        <taxon>Magnoliopsida</taxon>
        <taxon>Liliopsida</taxon>
        <taxon>Poales</taxon>
        <taxon>Poaceae</taxon>
        <taxon>PACMAD clade</taxon>
        <taxon>Arundinoideae</taxon>
        <taxon>Arundineae</taxon>
        <taxon>Arundo</taxon>
    </lineage>
</organism>
<dbReference type="AlphaFoldDB" id="A0A0A9CDC7"/>
<sequence length="23" mass="2616">MPGSATVHQHQMLELRIGKDMVH</sequence>
<protein>
    <submittedName>
        <fullName evidence="1">Uncharacterized protein</fullName>
    </submittedName>
</protein>
<reference evidence="1" key="1">
    <citation type="submission" date="2014-09" db="EMBL/GenBank/DDBJ databases">
        <authorList>
            <person name="Magalhaes I.L.F."/>
            <person name="Oliveira U."/>
            <person name="Santos F.R."/>
            <person name="Vidigal T.H.D.A."/>
            <person name="Brescovit A.D."/>
            <person name="Santos A.J."/>
        </authorList>
    </citation>
    <scope>NUCLEOTIDE SEQUENCE</scope>
    <source>
        <tissue evidence="1">Shoot tissue taken approximately 20 cm above the soil surface</tissue>
    </source>
</reference>